<reference evidence="2" key="1">
    <citation type="journal article" date="2014" name="Int. J. Syst. Evol. Microbiol.">
        <title>Complete genome sequence of Corynebacterium casei LMG S-19264T (=DSM 44701T), isolated from a smear-ripened cheese.</title>
        <authorList>
            <consortium name="US DOE Joint Genome Institute (JGI-PGF)"/>
            <person name="Walter F."/>
            <person name="Albersmeier A."/>
            <person name="Kalinowski J."/>
            <person name="Ruckert C."/>
        </authorList>
    </citation>
    <scope>NUCLEOTIDE SEQUENCE</scope>
    <source>
        <strain evidence="2">KCTC 12988</strain>
    </source>
</reference>
<dbReference type="SUPFAM" id="SSF53822">
    <property type="entry name" value="Periplasmic binding protein-like I"/>
    <property type="match status" value="1"/>
</dbReference>
<gene>
    <name evidence="2" type="ORF">GCM10007100_25280</name>
</gene>
<feature type="domain" description="Periplasmic binding protein" evidence="1">
    <location>
        <begin position="8"/>
        <end position="204"/>
    </location>
</feature>
<dbReference type="AlphaFoldDB" id="A0A918WLA5"/>
<reference evidence="2" key="2">
    <citation type="submission" date="2020-09" db="EMBL/GenBank/DDBJ databases">
        <authorList>
            <person name="Sun Q."/>
            <person name="Kim S."/>
        </authorList>
    </citation>
    <scope>NUCLEOTIDE SEQUENCE</scope>
    <source>
        <strain evidence="2">KCTC 12988</strain>
    </source>
</reference>
<dbReference type="Pfam" id="PF13407">
    <property type="entry name" value="Peripla_BP_4"/>
    <property type="match status" value="1"/>
</dbReference>
<dbReference type="Gene3D" id="3.40.50.2300">
    <property type="match status" value="2"/>
</dbReference>
<keyword evidence="3" id="KW-1185">Reference proteome</keyword>
<proteinExistence type="predicted"/>
<dbReference type="InterPro" id="IPR025997">
    <property type="entry name" value="SBP_2_dom"/>
</dbReference>
<accession>A0A918WLA5</accession>
<dbReference type="EMBL" id="BMXI01000010">
    <property type="protein sequence ID" value="GHC57284.1"/>
    <property type="molecule type" value="Genomic_DNA"/>
</dbReference>
<evidence type="ECO:0000313" key="2">
    <source>
        <dbReference type="EMBL" id="GHC57284.1"/>
    </source>
</evidence>
<evidence type="ECO:0000313" key="3">
    <source>
        <dbReference type="Proteomes" id="UP000644507"/>
    </source>
</evidence>
<dbReference type="Proteomes" id="UP000644507">
    <property type="component" value="Unassembled WGS sequence"/>
</dbReference>
<name>A0A918WLA5_9BACT</name>
<comment type="caution">
    <text evidence="2">The sequence shown here is derived from an EMBL/GenBank/DDBJ whole genome shotgun (WGS) entry which is preliminary data.</text>
</comment>
<dbReference type="InterPro" id="IPR028082">
    <property type="entry name" value="Peripla_BP_I"/>
</dbReference>
<protein>
    <recommendedName>
        <fullName evidence="1">Periplasmic binding protein domain-containing protein</fullName>
    </recommendedName>
</protein>
<evidence type="ECO:0000259" key="1">
    <source>
        <dbReference type="Pfam" id="PF13407"/>
    </source>
</evidence>
<sequence length="247" mass="26496">MGESVRASIGEGVDAIYLFVTDPLEAEEEVKEALAEGIRVMTFHLPAYEVTASVLVPNFYQGVELATQLARRLEKRARVAILGGPEILDDEELVLGCLDGARRAGLEVLNDPFASQYRNLEDVKGVSGAVVERLMGDLYPFDGLIVFNDETLHDVVAYLKEKSLAGSFPIVSRNGSPAAIECIRQGLSTATLDYHLPEIGALGAGLLDGGGALVMAPAGQVYDSSNLEMAISWEVRAPFDISLNVIS</sequence>
<organism evidence="2 3">
    <name type="scientific">Roseibacillus persicicus</name>
    <dbReference type="NCBI Taxonomy" id="454148"/>
    <lineage>
        <taxon>Bacteria</taxon>
        <taxon>Pseudomonadati</taxon>
        <taxon>Verrucomicrobiota</taxon>
        <taxon>Verrucomicrobiia</taxon>
        <taxon>Verrucomicrobiales</taxon>
        <taxon>Verrucomicrobiaceae</taxon>
        <taxon>Roseibacillus</taxon>
    </lineage>
</organism>